<sequence>MESQVIDLSGMEFRRRTKGAVEVPVSSICKQGDVILSNVLRSTERKAAAKPIFLQWPTLQQSAMKFCEILSDRYPGAVGMSLVEEAIQRAIERFVEVYETSRRSTDSMVAFLESLALSADVAMEYSAVGFDEAGNRRVWPPFEEPIGSWARRLGLQKVRFVRVPQAEPDVLVGNRFLLCSRIMTAKDIGRVSELPNGSLDIRALGRQ</sequence>
<evidence type="ECO:0000313" key="2">
    <source>
        <dbReference type="EMBL" id="VWC44205.1"/>
    </source>
</evidence>
<name>A0A228HPZ2_9BURK</name>
<evidence type="ECO:0000313" key="4">
    <source>
        <dbReference type="Proteomes" id="UP000494261"/>
    </source>
</evidence>
<organism evidence="1 3">
    <name type="scientific">Burkholderia aenigmatica</name>
    <dbReference type="NCBI Taxonomy" id="2015348"/>
    <lineage>
        <taxon>Bacteria</taxon>
        <taxon>Pseudomonadati</taxon>
        <taxon>Pseudomonadota</taxon>
        <taxon>Betaproteobacteria</taxon>
        <taxon>Burkholderiales</taxon>
        <taxon>Burkholderiaceae</taxon>
        <taxon>Burkholderia</taxon>
        <taxon>Burkholderia cepacia complex</taxon>
    </lineage>
</organism>
<dbReference type="AlphaFoldDB" id="A0A228HPZ2"/>
<dbReference type="EMBL" id="CABVQC010000076">
    <property type="protein sequence ID" value="VWC44205.1"/>
    <property type="molecule type" value="Genomic_DNA"/>
</dbReference>
<evidence type="ECO:0000313" key="3">
    <source>
        <dbReference type="Proteomes" id="UP000214600"/>
    </source>
</evidence>
<reference evidence="2 4" key="4">
    <citation type="submission" date="2019-09" db="EMBL/GenBank/DDBJ databases">
        <authorList>
            <person name="Depoorter E."/>
        </authorList>
    </citation>
    <scope>NUCLEOTIDE SEQUENCE [LARGE SCALE GENOMIC DNA]</scope>
    <source>
        <strain evidence="2">LMG 13014</strain>
    </source>
</reference>
<dbReference type="OrthoDB" id="9133819at2"/>
<proteinExistence type="predicted"/>
<dbReference type="Proteomes" id="UP000494261">
    <property type="component" value="Unassembled WGS sequence"/>
</dbReference>
<accession>A0A6P2SGJ5</accession>
<reference evidence="3" key="1">
    <citation type="submission" date="2017-06" db="EMBL/GenBank/DDBJ databases">
        <authorList>
            <person name="LiPuma J."/>
            <person name="Spilker T."/>
        </authorList>
    </citation>
    <scope>NUCLEOTIDE SEQUENCE [LARGE SCALE GENOMIC DNA]</scope>
    <source>
        <strain evidence="3">AU17325</strain>
    </source>
</reference>
<accession>A0A228HPZ2</accession>
<dbReference type="EMBL" id="NKFA01000041">
    <property type="protein sequence ID" value="OXI31972.1"/>
    <property type="molecule type" value="Genomic_DNA"/>
</dbReference>
<protein>
    <submittedName>
        <fullName evidence="1">Uncharacterized protein</fullName>
    </submittedName>
</protein>
<evidence type="ECO:0000313" key="1">
    <source>
        <dbReference type="EMBL" id="OXI31972.1"/>
    </source>
</evidence>
<reference evidence="1 3" key="3">
    <citation type="submission" date="2017-08" db="EMBL/GenBank/DDBJ databases">
        <title>WGS of novel Burkholderia cepaca complex species.</title>
        <authorList>
            <person name="Lipuma J."/>
            <person name="Spilker T."/>
        </authorList>
    </citation>
    <scope>NUCLEOTIDE SEQUENCE [LARGE SCALE GENOMIC DNA]</scope>
    <source>
        <strain evidence="1 3">AU17325</strain>
    </source>
</reference>
<dbReference type="Proteomes" id="UP000214600">
    <property type="component" value="Unassembled WGS sequence"/>
</dbReference>
<gene>
    <name evidence="2" type="ORF">BLA13014_07137</name>
    <name evidence="1" type="ORF">CFB84_41365</name>
</gene>
<dbReference type="GeneID" id="99664754"/>
<reference evidence="1" key="2">
    <citation type="submission" date="2017-06" db="EMBL/GenBank/DDBJ databases">
        <authorList>
            <person name="Kim H.J."/>
            <person name="Triplett B.A."/>
        </authorList>
    </citation>
    <scope>NUCLEOTIDE SEQUENCE [LARGE SCALE GENOMIC DNA]</scope>
    <source>
        <strain evidence="1">AU17325</strain>
    </source>
</reference>
<dbReference type="RefSeq" id="WP_089454653.1">
    <property type="nucleotide sequence ID" value="NZ_CABVQC010000076.1"/>
</dbReference>